<name>A0A3B0XXT7_9ZZZZ</name>
<organism evidence="1">
    <name type="scientific">hydrothermal vent metagenome</name>
    <dbReference type="NCBI Taxonomy" id="652676"/>
    <lineage>
        <taxon>unclassified sequences</taxon>
        <taxon>metagenomes</taxon>
        <taxon>ecological metagenomes</taxon>
    </lineage>
</organism>
<evidence type="ECO:0000313" key="1">
    <source>
        <dbReference type="EMBL" id="VAW68953.1"/>
    </source>
</evidence>
<evidence type="ECO:0008006" key="2">
    <source>
        <dbReference type="Google" id="ProtNLM"/>
    </source>
</evidence>
<reference evidence="1" key="1">
    <citation type="submission" date="2018-06" db="EMBL/GenBank/DDBJ databases">
        <authorList>
            <person name="Zhirakovskaya E."/>
        </authorList>
    </citation>
    <scope>NUCLEOTIDE SEQUENCE</scope>
</reference>
<protein>
    <recommendedName>
        <fullName evidence="2">Transmembrane protein</fullName>
    </recommendedName>
</protein>
<dbReference type="AlphaFoldDB" id="A0A3B0XXT7"/>
<dbReference type="InterPro" id="IPR025293">
    <property type="entry name" value="YfiR/HmsC-like"/>
</dbReference>
<dbReference type="Pfam" id="PF13689">
    <property type="entry name" value="DUF4154"/>
    <property type="match status" value="1"/>
</dbReference>
<proteinExistence type="predicted"/>
<sequence>MAVAPLTLTSGKLHHKERFIKAALFLCMLIFANHAWANNSEYKIKAAYLYQFTKFTQWPSHLFTDSNAPINICVLGRNPFGTLLENFTRKTSQQRTLTVNYLTSLKNLTDCHVVFISRSEESRLAQILRKVEHSPILTVSDINNFVQLGGIIGFVPERKKVRITINLHASRTSGAKLSSKLLEVATLVHNRAGERSP</sequence>
<gene>
    <name evidence="1" type="ORF">MNBD_GAMMA10-866</name>
</gene>
<accession>A0A3B0XXT7</accession>
<dbReference type="EMBL" id="UOFJ01000383">
    <property type="protein sequence ID" value="VAW68953.1"/>
    <property type="molecule type" value="Genomic_DNA"/>
</dbReference>